<evidence type="ECO:0000256" key="13">
    <source>
        <dbReference type="ARBA" id="ARBA00023012"/>
    </source>
</evidence>
<accession>A0A8D5AL40</accession>
<keyword evidence="8" id="KW-0812">Transmembrane</keyword>
<dbReference type="PROSITE" id="PS50110">
    <property type="entry name" value="RESPONSE_REGULATORY"/>
    <property type="match status" value="3"/>
</dbReference>
<dbReference type="InterPro" id="IPR003661">
    <property type="entry name" value="HisK_dim/P_dom"/>
</dbReference>
<keyword evidence="5" id="KW-0997">Cell inner membrane</keyword>
<evidence type="ECO:0000259" key="21">
    <source>
        <dbReference type="PROSITE" id="PS50894"/>
    </source>
</evidence>
<dbReference type="CDD" id="cd00130">
    <property type="entry name" value="PAS"/>
    <property type="match status" value="1"/>
</dbReference>
<keyword evidence="11" id="KW-0067">ATP-binding</keyword>
<evidence type="ECO:0000256" key="16">
    <source>
        <dbReference type="PROSITE-ProRule" id="PRU00169"/>
    </source>
</evidence>
<dbReference type="InterPro" id="IPR001610">
    <property type="entry name" value="PAC"/>
</dbReference>
<dbReference type="GO" id="GO:0000155">
    <property type="term" value="F:phosphorelay sensor kinase activity"/>
    <property type="evidence" value="ECO:0007669"/>
    <property type="project" value="InterPro"/>
</dbReference>
<keyword evidence="13" id="KW-0902">Two-component regulatory system</keyword>
<evidence type="ECO:0000256" key="11">
    <source>
        <dbReference type="ARBA" id="ARBA00022840"/>
    </source>
</evidence>
<gene>
    <name evidence="22" type="ORF">MoryE10_23370</name>
</gene>
<feature type="domain" description="HPt" evidence="21">
    <location>
        <begin position="5"/>
        <end position="102"/>
    </location>
</feature>
<dbReference type="InterPro" id="IPR000700">
    <property type="entry name" value="PAS-assoc_C"/>
</dbReference>
<dbReference type="InterPro" id="IPR003594">
    <property type="entry name" value="HATPase_dom"/>
</dbReference>
<dbReference type="GO" id="GO:0005524">
    <property type="term" value="F:ATP binding"/>
    <property type="evidence" value="ECO:0007669"/>
    <property type="project" value="UniProtKB-KW"/>
</dbReference>
<dbReference type="CDD" id="cd16922">
    <property type="entry name" value="HATPase_EvgS-ArcB-TorS-like"/>
    <property type="match status" value="1"/>
</dbReference>
<dbReference type="Pfam" id="PF02518">
    <property type="entry name" value="HATPase_c"/>
    <property type="match status" value="1"/>
</dbReference>
<reference evidence="22" key="1">
    <citation type="submission" date="2019-06" db="EMBL/GenBank/DDBJ databases">
        <title>Complete genome sequence of Methylogaea oryzae strain JCM16910.</title>
        <authorList>
            <person name="Asakawa S."/>
        </authorList>
    </citation>
    <scope>NUCLEOTIDE SEQUENCE</scope>
    <source>
        <strain evidence="22">E10</strain>
    </source>
</reference>
<comment type="catalytic activity">
    <reaction evidence="1">
        <text>ATP + protein L-histidine = ADP + protein N-phospho-L-histidine.</text>
        <dbReference type="EC" id="2.7.13.3"/>
    </reaction>
</comment>
<feature type="domain" description="PAS" evidence="19">
    <location>
        <begin position="413"/>
        <end position="467"/>
    </location>
</feature>
<dbReference type="CDD" id="cd00082">
    <property type="entry name" value="HisKA"/>
    <property type="match status" value="1"/>
</dbReference>
<evidence type="ECO:0000256" key="6">
    <source>
        <dbReference type="ARBA" id="ARBA00022553"/>
    </source>
</evidence>
<sequence>MGAHLEALRAGYLERLPERLRAVALAWERVCRGEDPAGAGEELRRILHTLVGSAGTFGCRSVADIARRFEGLLKEAEAWGGGELFQRQGAAYLQWLEQAAALEKAAAVSPEGMEDDGPLAAAAPAPASVANPVHADNESCLIYVLDDDARFAANLASGLGAQGYLVETFEGLKALEAALSRRIPCAVIVDMNVSEGDLAGARLAADLASQGVPVVFVSERDDTAARLSAVRAGCRAYFTKPVTVGALVRALNSICGRVVVDAYRIGLVDDDEFGALLHRKALESHGMTVETVIDPLTAVEVFDRFKPELILMDVYMPGCSGLELAAVLRQLPRYDDVPIVFLSAEMDFDQRLAAVNLGGDDFLVKPITPARLASAVLPRVQRARLLQRSNLRMREASQAARQLQFALDQHAIVSMADRAGNITYVNDKFCQISGYAREELLGRTHRLVKGDHDPDVYADLWRTIAEGKVWQGELRNRRKNGSYYWVETTIVPVADEAGRFSRYISIRTDITHLQAIQEQLVLAKEQAERASQAKSEFLSRMSHELRTPLNAILGFSQLLQSDPDEPLSEEQNESVQQVLKAGWHLLELINEVLDLSKIEAGKVDINPGAVALSDVLDDCRDLLAPLAEPRRITLHEDISGCAAAFIWADRMRLKQVLLNLLSNAVKYNREAGHVHVYCEPVGDDRVRISVADQGCGLSEEQLKRLYEPFNRFDAELGDVQGTGIGLVIARGLVTAMGGSIEVSSRPGEGSVFSVLLPRSVNQVAGGADESLFSDDAAAADAPAQACNVLYVEDNPANLKVVQRLLARRPAVKLWTAEDGPAGIALARVARPEVILLDINLPGMDGFEVLRRLRAMPETAGSVVLALSANAMPDDVEKGLAAGFHHYLTKPIKVAEFMAVLDRVMDTLGGR</sequence>
<dbReference type="InterPro" id="IPR008207">
    <property type="entry name" value="Sig_transdc_His_kin_Hpt_dom"/>
</dbReference>
<feature type="modified residue" description="4-aspartylphosphate" evidence="16">
    <location>
        <position position="190"/>
    </location>
</feature>
<evidence type="ECO:0000256" key="3">
    <source>
        <dbReference type="ARBA" id="ARBA00012438"/>
    </source>
</evidence>
<evidence type="ECO:0000256" key="12">
    <source>
        <dbReference type="ARBA" id="ARBA00022989"/>
    </source>
</evidence>
<dbReference type="PROSITE" id="PS50894">
    <property type="entry name" value="HPT"/>
    <property type="match status" value="1"/>
</dbReference>
<dbReference type="SMART" id="SM00387">
    <property type="entry name" value="HATPase_c"/>
    <property type="match status" value="1"/>
</dbReference>
<evidence type="ECO:0000259" key="19">
    <source>
        <dbReference type="PROSITE" id="PS50112"/>
    </source>
</evidence>
<dbReference type="AlphaFoldDB" id="A0A8D5AL40"/>
<dbReference type="RefSeq" id="WP_221047129.1">
    <property type="nucleotide sequence ID" value="NZ_AP019782.1"/>
</dbReference>
<dbReference type="Pfam" id="PF00072">
    <property type="entry name" value="Response_reg"/>
    <property type="match status" value="3"/>
</dbReference>
<keyword evidence="9" id="KW-0547">Nucleotide-binding</keyword>
<keyword evidence="10" id="KW-0418">Kinase</keyword>
<name>A0A8D5AL40_9GAMM</name>
<evidence type="ECO:0000256" key="10">
    <source>
        <dbReference type="ARBA" id="ARBA00022777"/>
    </source>
</evidence>
<dbReference type="Pfam" id="PF13426">
    <property type="entry name" value="PAS_9"/>
    <property type="match status" value="1"/>
</dbReference>
<feature type="modified residue" description="4-aspartylphosphate" evidence="16">
    <location>
        <position position="313"/>
    </location>
</feature>
<feature type="domain" description="PAC" evidence="20">
    <location>
        <begin position="470"/>
        <end position="522"/>
    </location>
</feature>
<evidence type="ECO:0000256" key="8">
    <source>
        <dbReference type="ARBA" id="ARBA00022692"/>
    </source>
</evidence>
<evidence type="ECO:0000256" key="5">
    <source>
        <dbReference type="ARBA" id="ARBA00022519"/>
    </source>
</evidence>
<dbReference type="CDD" id="cd00156">
    <property type="entry name" value="REC"/>
    <property type="match status" value="2"/>
</dbReference>
<dbReference type="Proteomes" id="UP000824988">
    <property type="component" value="Chromosome"/>
</dbReference>
<evidence type="ECO:0000313" key="22">
    <source>
        <dbReference type="EMBL" id="BBL71731.1"/>
    </source>
</evidence>
<comment type="subcellular location">
    <subcellularLocation>
        <location evidence="2">Cell inner membrane</location>
        <topology evidence="2">Multi-pass membrane protein</topology>
    </subcellularLocation>
</comment>
<keyword evidence="4" id="KW-1003">Cell membrane</keyword>
<evidence type="ECO:0000259" key="18">
    <source>
        <dbReference type="PROSITE" id="PS50110"/>
    </source>
</evidence>
<dbReference type="PROSITE" id="PS50109">
    <property type="entry name" value="HIS_KIN"/>
    <property type="match status" value="1"/>
</dbReference>
<feature type="domain" description="Response regulatory" evidence="18">
    <location>
        <begin position="264"/>
        <end position="380"/>
    </location>
</feature>
<dbReference type="Pfam" id="PF01627">
    <property type="entry name" value="Hpt"/>
    <property type="match status" value="1"/>
</dbReference>
<evidence type="ECO:0000256" key="2">
    <source>
        <dbReference type="ARBA" id="ARBA00004429"/>
    </source>
</evidence>
<evidence type="ECO:0000259" key="20">
    <source>
        <dbReference type="PROSITE" id="PS50113"/>
    </source>
</evidence>
<dbReference type="SMART" id="SM00448">
    <property type="entry name" value="REC"/>
    <property type="match status" value="3"/>
</dbReference>
<keyword evidence="14" id="KW-0472">Membrane</keyword>
<dbReference type="EMBL" id="AP019782">
    <property type="protein sequence ID" value="BBL71731.1"/>
    <property type="molecule type" value="Genomic_DNA"/>
</dbReference>
<evidence type="ECO:0000256" key="9">
    <source>
        <dbReference type="ARBA" id="ARBA00022741"/>
    </source>
</evidence>
<dbReference type="SMART" id="SM00091">
    <property type="entry name" value="PAS"/>
    <property type="match status" value="1"/>
</dbReference>
<evidence type="ECO:0000313" key="23">
    <source>
        <dbReference type="Proteomes" id="UP000824988"/>
    </source>
</evidence>
<evidence type="ECO:0000256" key="1">
    <source>
        <dbReference type="ARBA" id="ARBA00000085"/>
    </source>
</evidence>
<evidence type="ECO:0000256" key="15">
    <source>
        <dbReference type="PROSITE-ProRule" id="PRU00110"/>
    </source>
</evidence>
<feature type="modified residue" description="Phosphohistidine" evidence="15">
    <location>
        <position position="48"/>
    </location>
</feature>
<evidence type="ECO:0000256" key="14">
    <source>
        <dbReference type="ARBA" id="ARBA00023136"/>
    </source>
</evidence>
<evidence type="ECO:0000259" key="17">
    <source>
        <dbReference type="PROSITE" id="PS50109"/>
    </source>
</evidence>
<feature type="domain" description="Histidine kinase" evidence="17">
    <location>
        <begin position="540"/>
        <end position="760"/>
    </location>
</feature>
<keyword evidence="6 16" id="KW-0597">Phosphoprotein</keyword>
<keyword evidence="7" id="KW-0808">Transferase</keyword>
<dbReference type="SMART" id="SM00086">
    <property type="entry name" value="PAC"/>
    <property type="match status" value="1"/>
</dbReference>
<dbReference type="PROSITE" id="PS50112">
    <property type="entry name" value="PAS"/>
    <property type="match status" value="1"/>
</dbReference>
<evidence type="ECO:0000256" key="7">
    <source>
        <dbReference type="ARBA" id="ARBA00022679"/>
    </source>
</evidence>
<dbReference type="PROSITE" id="PS50113">
    <property type="entry name" value="PAC"/>
    <property type="match status" value="1"/>
</dbReference>
<proteinExistence type="predicted"/>
<keyword evidence="23" id="KW-1185">Reference proteome</keyword>
<dbReference type="FunFam" id="1.10.287.130:FF:000038">
    <property type="entry name" value="Sensory transduction histidine kinase"/>
    <property type="match status" value="1"/>
</dbReference>
<dbReference type="InterPro" id="IPR001789">
    <property type="entry name" value="Sig_transdc_resp-reg_receiver"/>
</dbReference>
<feature type="domain" description="Response regulatory" evidence="18">
    <location>
        <begin position="141"/>
        <end position="255"/>
    </location>
</feature>
<protein>
    <recommendedName>
        <fullName evidence="3">histidine kinase</fullName>
        <ecNumber evidence="3">2.7.13.3</ecNumber>
    </recommendedName>
</protein>
<dbReference type="InterPro" id="IPR000014">
    <property type="entry name" value="PAS"/>
</dbReference>
<feature type="modified residue" description="4-aspartylphosphate" evidence="16">
    <location>
        <position position="837"/>
    </location>
</feature>
<dbReference type="KEGG" id="moz:MoryE10_23370"/>
<organism evidence="22 23">
    <name type="scientific">Methylogaea oryzae</name>
    <dbReference type="NCBI Taxonomy" id="1295382"/>
    <lineage>
        <taxon>Bacteria</taxon>
        <taxon>Pseudomonadati</taxon>
        <taxon>Pseudomonadota</taxon>
        <taxon>Gammaproteobacteria</taxon>
        <taxon>Methylococcales</taxon>
        <taxon>Methylococcaceae</taxon>
        <taxon>Methylogaea</taxon>
    </lineage>
</organism>
<dbReference type="GO" id="GO:0005886">
    <property type="term" value="C:plasma membrane"/>
    <property type="evidence" value="ECO:0007669"/>
    <property type="project" value="UniProtKB-SubCell"/>
</dbReference>
<dbReference type="GO" id="GO:0009927">
    <property type="term" value="F:histidine phosphotransfer kinase activity"/>
    <property type="evidence" value="ECO:0007669"/>
    <property type="project" value="TreeGrafter"/>
</dbReference>
<evidence type="ECO:0000256" key="4">
    <source>
        <dbReference type="ARBA" id="ARBA00022475"/>
    </source>
</evidence>
<dbReference type="PANTHER" id="PTHR43047">
    <property type="entry name" value="TWO-COMPONENT HISTIDINE PROTEIN KINASE"/>
    <property type="match status" value="1"/>
</dbReference>
<dbReference type="EC" id="2.7.13.3" evidence="3"/>
<dbReference type="NCBIfam" id="TIGR00229">
    <property type="entry name" value="sensory_box"/>
    <property type="match status" value="1"/>
</dbReference>
<keyword evidence="12" id="KW-1133">Transmembrane helix</keyword>
<dbReference type="Pfam" id="PF00512">
    <property type="entry name" value="HisKA"/>
    <property type="match status" value="1"/>
</dbReference>
<feature type="domain" description="Response regulatory" evidence="18">
    <location>
        <begin position="787"/>
        <end position="904"/>
    </location>
</feature>
<dbReference type="FunFam" id="3.30.565.10:FF:000006">
    <property type="entry name" value="Sensor histidine kinase WalK"/>
    <property type="match status" value="1"/>
</dbReference>
<dbReference type="InterPro" id="IPR005467">
    <property type="entry name" value="His_kinase_dom"/>
</dbReference>
<dbReference type="SMART" id="SM00388">
    <property type="entry name" value="HisKA"/>
    <property type="match status" value="1"/>
</dbReference>
<dbReference type="PANTHER" id="PTHR43047:SF72">
    <property type="entry name" value="OSMOSENSING HISTIDINE PROTEIN KINASE SLN1"/>
    <property type="match status" value="1"/>
</dbReference>